<reference evidence="2" key="2">
    <citation type="submission" date="2022-06" db="UniProtKB">
        <authorList>
            <consortium name="EnsemblMetazoa"/>
        </authorList>
    </citation>
    <scope>IDENTIFICATION</scope>
</reference>
<sequence length="106" mass="12452">MYRFLRYFILELIIISFLFGDFVVSEDEKIEETKIRKRRQFFESYSSYSGYSGPHFSSGWSYHGARAFPPPVCCYYGPPPPPMWFYGYSFGHGPMYGPMYGPIFFG</sequence>
<dbReference type="Proteomes" id="UP000024404">
    <property type="component" value="Unassembled WGS sequence"/>
</dbReference>
<organism evidence="2 3">
    <name type="scientific">Onchocerca volvulus</name>
    <dbReference type="NCBI Taxonomy" id="6282"/>
    <lineage>
        <taxon>Eukaryota</taxon>
        <taxon>Metazoa</taxon>
        <taxon>Ecdysozoa</taxon>
        <taxon>Nematoda</taxon>
        <taxon>Chromadorea</taxon>
        <taxon>Rhabditida</taxon>
        <taxon>Spirurina</taxon>
        <taxon>Spiruromorpha</taxon>
        <taxon>Filarioidea</taxon>
        <taxon>Onchocercidae</taxon>
        <taxon>Onchocerca</taxon>
    </lineage>
</organism>
<reference evidence="3" key="1">
    <citation type="submission" date="2013-10" db="EMBL/GenBank/DDBJ databases">
        <title>Genome sequencing of Onchocerca volvulus.</title>
        <authorList>
            <person name="Cotton J."/>
            <person name="Tsai J."/>
            <person name="Stanley E."/>
            <person name="Tracey A."/>
            <person name="Holroyd N."/>
            <person name="Lustigman S."/>
            <person name="Berriman M."/>
        </authorList>
    </citation>
    <scope>NUCLEOTIDE SEQUENCE</scope>
</reference>
<keyword evidence="3" id="KW-1185">Reference proteome</keyword>
<dbReference type="AlphaFoldDB" id="A0A8R1TP57"/>
<protein>
    <submittedName>
        <fullName evidence="2">Uncharacterized protein</fullName>
    </submittedName>
</protein>
<evidence type="ECO:0000313" key="2">
    <source>
        <dbReference type="EnsemblMetazoa" id="OVOC2142.1"/>
    </source>
</evidence>
<evidence type="ECO:0000313" key="3">
    <source>
        <dbReference type="Proteomes" id="UP000024404"/>
    </source>
</evidence>
<accession>A0A8R1TP57</accession>
<proteinExistence type="predicted"/>
<evidence type="ECO:0000256" key="1">
    <source>
        <dbReference type="SAM" id="SignalP"/>
    </source>
</evidence>
<dbReference type="EnsemblMetazoa" id="OVOC2142.1">
    <property type="protein sequence ID" value="OVOC2142.1"/>
    <property type="gene ID" value="WBGene00238951"/>
</dbReference>
<dbReference type="EMBL" id="CMVM020000072">
    <property type="status" value="NOT_ANNOTATED_CDS"/>
    <property type="molecule type" value="Genomic_DNA"/>
</dbReference>
<keyword evidence="1" id="KW-0732">Signal</keyword>
<name>A0A8R1TP57_ONCVO</name>
<feature type="chain" id="PRO_5035859279" evidence="1">
    <location>
        <begin position="21"/>
        <end position="106"/>
    </location>
</feature>
<feature type="signal peptide" evidence="1">
    <location>
        <begin position="1"/>
        <end position="20"/>
    </location>
</feature>